<organism evidence="3 4">
    <name type="scientific">Streptococcus hillyeri</name>
    <dbReference type="NCBI Taxonomy" id="2282420"/>
    <lineage>
        <taxon>Bacteria</taxon>
        <taxon>Bacillati</taxon>
        <taxon>Bacillota</taxon>
        <taxon>Bacilli</taxon>
        <taxon>Lactobacillales</taxon>
        <taxon>Streptococcaceae</taxon>
        <taxon>Streptococcus</taxon>
    </lineage>
</organism>
<dbReference type="Proteomes" id="UP000279194">
    <property type="component" value="Unassembled WGS sequence"/>
</dbReference>
<feature type="domain" description="Peptidase C39-like" evidence="2">
    <location>
        <begin position="84"/>
        <end position="223"/>
    </location>
</feature>
<comment type="caution">
    <text evidence="3">The sequence shown here is derived from an EMBL/GenBank/DDBJ whole genome shotgun (WGS) entry which is preliminary data.</text>
</comment>
<feature type="region of interest" description="Disordered" evidence="1">
    <location>
        <begin position="24"/>
        <end position="75"/>
    </location>
</feature>
<dbReference type="Pfam" id="PF13529">
    <property type="entry name" value="Peptidase_C39_2"/>
    <property type="match status" value="1"/>
</dbReference>
<feature type="compositionally biased region" description="Basic and acidic residues" evidence="1">
    <location>
        <begin position="47"/>
        <end position="63"/>
    </location>
</feature>
<feature type="compositionally biased region" description="Basic and acidic residues" evidence="1">
    <location>
        <begin position="29"/>
        <end position="40"/>
    </location>
</feature>
<name>A0A3L9DVV2_9STRE</name>
<protein>
    <recommendedName>
        <fullName evidence="2">Peptidase C39-like domain-containing protein</fullName>
    </recommendedName>
</protein>
<evidence type="ECO:0000313" key="4">
    <source>
        <dbReference type="Proteomes" id="UP000279194"/>
    </source>
</evidence>
<dbReference type="OrthoDB" id="2213141at2"/>
<reference evidence="3 4" key="1">
    <citation type="submission" date="2018-10" db="EMBL/GenBank/DDBJ databases">
        <title>Streptococcus hillyeri sp. nov., isolated from equine tracheal sample.</title>
        <authorList>
            <person name="Macfadyen A.C."/>
            <person name="Waller A."/>
            <person name="Paterson G.K."/>
        </authorList>
    </citation>
    <scope>NUCLEOTIDE SEQUENCE [LARGE SCALE GENOMIC DNA]</scope>
    <source>
        <strain evidence="3 4">28462</strain>
    </source>
</reference>
<dbReference type="AlphaFoldDB" id="A0A3L9DVV2"/>
<accession>A0A3L9DVV2</accession>
<dbReference type="EMBL" id="RCVM01000003">
    <property type="protein sequence ID" value="RLY04484.1"/>
    <property type="molecule type" value="Genomic_DNA"/>
</dbReference>
<dbReference type="InterPro" id="IPR039564">
    <property type="entry name" value="Peptidase_C39-like"/>
</dbReference>
<dbReference type="Gene3D" id="3.90.70.10">
    <property type="entry name" value="Cysteine proteinases"/>
    <property type="match status" value="1"/>
</dbReference>
<keyword evidence="4" id="KW-1185">Reference proteome</keyword>
<gene>
    <name evidence="3" type="ORF">EAF07_03050</name>
</gene>
<evidence type="ECO:0000256" key="1">
    <source>
        <dbReference type="SAM" id="MobiDB-lite"/>
    </source>
</evidence>
<evidence type="ECO:0000313" key="3">
    <source>
        <dbReference type="EMBL" id="RLY04484.1"/>
    </source>
</evidence>
<proteinExistence type="predicted"/>
<evidence type="ECO:0000259" key="2">
    <source>
        <dbReference type="Pfam" id="PF13529"/>
    </source>
</evidence>
<sequence>MIGMVFGITRFKSGKGADKVISLQSNTTEKVDKDKKEASKSEVTSETTDKPSEETEVPSREEVDNISPEGHLENNRQRVILNVTQQIQQTPTNCAPTTVSMLLSYKGIDVSQEILAQEMGTDTSFGTHNKDAIAILNKHLFGYESPAANQAGYRLETITNPEKDKSLFKERLKKNIADGYPMYYTIELSTLYPDKKGEHNVVGIGYEMTTDGNDIASVYYLDPLYSMQDPVHAGLKKITVDELLHSTSVCVEPNYGW</sequence>